<feature type="signal peptide" evidence="1">
    <location>
        <begin position="1"/>
        <end position="24"/>
    </location>
</feature>
<proteinExistence type="predicted"/>
<feature type="domain" description="CHAT" evidence="2">
    <location>
        <begin position="685"/>
        <end position="1007"/>
    </location>
</feature>
<dbReference type="Pfam" id="PF12770">
    <property type="entry name" value="CHAT"/>
    <property type="match status" value="1"/>
</dbReference>
<accession>A0ABT5HVW4</accession>
<keyword evidence="1" id="KW-0732">Signal</keyword>
<evidence type="ECO:0000259" key="2">
    <source>
        <dbReference type="Pfam" id="PF12770"/>
    </source>
</evidence>
<sequence>MVRRQMAGVMAAGAMLLGATGVGAADKAPPKPALQPAKASDAALKAKVADMAARYATPDKRPKLDEIVALKAELEAAGIPDAADYADLSLIHAYTLAFARDFDTALTVVAKAEDVVKTAMSRPGATPLTESKLGDLYLLHAQLLDQKGLLDDGLALKREARALYLRLEGPESPMGATILSQIAFSTLAGGNLTEAINLYDQALPRMAVNDGVVRPYVTQSANYALALRLAGEYERALRVSRDALDVARVKMPAGHLGTLTAMNTMGATLIDMGRLTEAEVVLREGFDLATKHRGAKSIDTAGFAYRLGQVSRLSGDEAAALTFFNTALAAMEGVSSGPNPDLPGLVRLELARLCGDAAADKAGLICAETHLRAGVSALEGAGKTADTTRSRLKVELARVRLIRGAPAEALTLTDEALVYYRVAMPPAAPDRVNAEMLRALILVRLGRTADAFEQARATEAVMTARLLEGGAERNEPSEIANAYSLNYARYGHIALAAGYRDEAFRAAQLAAFSEVAATAQALAVRAMLNDPRATGLLSRLQAAERRYHKLDRDRTYALSKSASNPAAARVAEALIPDINAAAAELVAAREALKALSPVYETLRRPRPQSIEEARAGLSPGQAVLMPLVADDAVLTLALTRDALLSDTVAISQIVVGQKVHQVRLSLEAGLRNPDAAFDRQAGYVLGVAVLPPSLRQKLGGVKAVQVMGAGPLMTLPFSLLVLDPPKGRDEDPAALRGTAFLIKRYAVSVRPVFSVAARTESLAVKGFAGIGAPLLGPSGDLLADLRGSPYALRGESEARGGDDDYRGNLADVTVLKTLPSLPEAAQELSTMAAILKSGKTLLLVGKDATEARVKAAALTDYGVIAFATHGLIGSETGRVGEPALVLTPPEVASEADDGLLTATEVSLLRLNAEWVILSACNTGSARETGGAGYSGLAQAFMQAGARNLLVSLWPVRDDAAAKLSVGTLKANAAGLSKPEALRKATLDLLKDKNVPPHPALWAPFSLISR</sequence>
<evidence type="ECO:0000256" key="1">
    <source>
        <dbReference type="SAM" id="SignalP"/>
    </source>
</evidence>
<feature type="chain" id="PRO_5046941094" evidence="1">
    <location>
        <begin position="25"/>
        <end position="1009"/>
    </location>
</feature>
<evidence type="ECO:0000313" key="3">
    <source>
        <dbReference type="EMBL" id="MDC7684220.1"/>
    </source>
</evidence>
<gene>
    <name evidence="3" type="ORF">PQU92_13090</name>
</gene>
<dbReference type="SUPFAM" id="SSF48452">
    <property type="entry name" value="TPR-like"/>
    <property type="match status" value="2"/>
</dbReference>
<comment type="caution">
    <text evidence="3">The sequence shown here is derived from an EMBL/GenBank/DDBJ whole genome shotgun (WGS) entry which is preliminary data.</text>
</comment>
<dbReference type="Gene3D" id="1.25.40.10">
    <property type="entry name" value="Tetratricopeptide repeat domain"/>
    <property type="match status" value="1"/>
</dbReference>
<dbReference type="InterPro" id="IPR024983">
    <property type="entry name" value="CHAT_dom"/>
</dbReference>
<name>A0ABT5HVW4_9CAUL</name>
<keyword evidence="4" id="KW-1185">Reference proteome</keyword>
<reference evidence="3 4" key="1">
    <citation type="submission" date="2023-01" db="EMBL/GenBank/DDBJ databases">
        <title>Novel species of the genus Asticcacaulis isolated from rivers.</title>
        <authorList>
            <person name="Lu H."/>
        </authorList>
    </citation>
    <scope>NUCLEOTIDE SEQUENCE [LARGE SCALE GENOMIC DNA]</scope>
    <source>
        <strain evidence="3 4">BYS171W</strain>
    </source>
</reference>
<organism evidence="3 4">
    <name type="scientific">Asticcacaulis aquaticus</name>
    <dbReference type="NCBI Taxonomy" id="2984212"/>
    <lineage>
        <taxon>Bacteria</taxon>
        <taxon>Pseudomonadati</taxon>
        <taxon>Pseudomonadota</taxon>
        <taxon>Alphaproteobacteria</taxon>
        <taxon>Caulobacterales</taxon>
        <taxon>Caulobacteraceae</taxon>
        <taxon>Asticcacaulis</taxon>
    </lineage>
</organism>
<dbReference type="RefSeq" id="WP_272748677.1">
    <property type="nucleotide sequence ID" value="NZ_JAQQKX010000010.1"/>
</dbReference>
<dbReference type="Proteomes" id="UP001214854">
    <property type="component" value="Unassembled WGS sequence"/>
</dbReference>
<dbReference type="PANTHER" id="PTHR10098">
    <property type="entry name" value="RAPSYN-RELATED"/>
    <property type="match status" value="1"/>
</dbReference>
<dbReference type="InterPro" id="IPR011990">
    <property type="entry name" value="TPR-like_helical_dom_sf"/>
</dbReference>
<protein>
    <submittedName>
        <fullName evidence="3">CHAT domain-containing protein</fullName>
    </submittedName>
</protein>
<dbReference type="EMBL" id="JAQQKX010000010">
    <property type="protein sequence ID" value="MDC7684220.1"/>
    <property type="molecule type" value="Genomic_DNA"/>
</dbReference>
<dbReference type="Pfam" id="PF13424">
    <property type="entry name" value="TPR_12"/>
    <property type="match status" value="1"/>
</dbReference>
<dbReference type="PANTHER" id="PTHR10098:SF108">
    <property type="entry name" value="TETRATRICOPEPTIDE REPEAT PROTEIN 28"/>
    <property type="match status" value="1"/>
</dbReference>
<evidence type="ECO:0000313" key="4">
    <source>
        <dbReference type="Proteomes" id="UP001214854"/>
    </source>
</evidence>